<feature type="signal peptide" evidence="1">
    <location>
        <begin position="1"/>
        <end position="18"/>
    </location>
</feature>
<reference evidence="3 4" key="1">
    <citation type="submission" date="2020-05" db="EMBL/GenBank/DDBJ databases">
        <title>Distinct polysaccharide utilization as determinants for interspecies competition between intestinal Prevotella spp.</title>
        <authorList>
            <person name="Galvez E.J.C."/>
            <person name="Iljazovic A."/>
            <person name="Strowig T."/>
        </authorList>
    </citation>
    <scope>NUCLEOTIDE SEQUENCE [LARGE SCALE GENOMIC DNA]</scope>
    <source>
        <strain evidence="3 4">PROD</strain>
    </source>
</reference>
<dbReference type="EMBL" id="JABKKE010000006">
    <property type="protein sequence ID" value="NPE13763.1"/>
    <property type="molecule type" value="Genomic_DNA"/>
</dbReference>
<gene>
    <name evidence="3" type="ORF">HPS55_05380</name>
</gene>
<organism evidence="3 4">
    <name type="scientific">Xylanibacter rodentium</name>
    <dbReference type="NCBI Taxonomy" id="2736289"/>
    <lineage>
        <taxon>Bacteria</taxon>
        <taxon>Pseudomonadati</taxon>
        <taxon>Bacteroidota</taxon>
        <taxon>Bacteroidia</taxon>
        <taxon>Bacteroidales</taxon>
        <taxon>Prevotellaceae</taxon>
        <taxon>Xylanibacter</taxon>
    </lineage>
</organism>
<dbReference type="Gene3D" id="1.25.40.390">
    <property type="match status" value="1"/>
</dbReference>
<evidence type="ECO:0000256" key="1">
    <source>
        <dbReference type="SAM" id="SignalP"/>
    </source>
</evidence>
<dbReference type="InterPro" id="IPR033985">
    <property type="entry name" value="SusD-like_N"/>
</dbReference>
<evidence type="ECO:0000259" key="2">
    <source>
        <dbReference type="Pfam" id="PF14322"/>
    </source>
</evidence>
<dbReference type="SUPFAM" id="SSF48452">
    <property type="entry name" value="TPR-like"/>
    <property type="match status" value="1"/>
</dbReference>
<dbReference type="PROSITE" id="PS51257">
    <property type="entry name" value="PROKAR_LIPOPROTEIN"/>
    <property type="match status" value="1"/>
</dbReference>
<accession>A0ABX2AUV7</accession>
<dbReference type="RefSeq" id="WP_172177144.1">
    <property type="nucleotide sequence ID" value="NZ_CASGIA010000002.1"/>
</dbReference>
<name>A0ABX2AUV7_9BACT</name>
<proteinExistence type="predicted"/>
<dbReference type="Gene3D" id="1.25.40.900">
    <property type="match status" value="1"/>
</dbReference>
<comment type="caution">
    <text evidence="3">The sequence shown here is derived from an EMBL/GenBank/DDBJ whole genome shotgun (WGS) entry which is preliminary data.</text>
</comment>
<feature type="chain" id="PRO_5046482818" evidence="1">
    <location>
        <begin position="19"/>
        <end position="579"/>
    </location>
</feature>
<evidence type="ECO:0000313" key="3">
    <source>
        <dbReference type="EMBL" id="NPE13763.1"/>
    </source>
</evidence>
<dbReference type="GeneID" id="82157191"/>
<evidence type="ECO:0000313" key="4">
    <source>
        <dbReference type="Proteomes" id="UP001193734"/>
    </source>
</evidence>
<dbReference type="InterPro" id="IPR011990">
    <property type="entry name" value="TPR-like_helical_dom_sf"/>
</dbReference>
<dbReference type="Pfam" id="PF14322">
    <property type="entry name" value="SusD-like_3"/>
    <property type="match status" value="1"/>
</dbReference>
<protein>
    <submittedName>
        <fullName evidence="3">RagB/SusD family nutrient uptake outer membrane protein</fullName>
    </submittedName>
</protein>
<sequence length="579" mass="66298">MKTYKNTLLYMAAGVAAAMSVSSCNDYLDASPDSRITVDTEEKVKALLVTAYPSASYVRVTELASDNADDLNGDLNGYYDRFSEQCFRWQEVTESDNESPAMIWQDYYAAIGAANQALSSIEGLGGDVTPELKAYRGEALLCRAFAHFMLANIFCQNYSKAYSATDPGIPYTTEPETTLDPKYDRSTVAETYKRVEQDLQEGMSLMSDAVYKTPRYHFNTKAAYTFASRFYLFYQKPDSVIKYSTLALGNNPDGVMRDYGAMNGMPTDNMQPRAMQYASAQEAANFLLMPVYSTDQYYFSGYSTGARFNNNSYIGRAEQFFATPWAPDEQMAMETQDMFRFYWFYSAAYNKFMLPKTPAYFEEENPNTHTGYYRTVVVALKSEEALLNRAEAYAIKGDNAKCLEDINRWTHNFIADSVEYNTYKYDEYWNYIYAKASTNNNLTLESIRAWAEKYDYYRPERPMPRKHLNPEWITLTEGSDQENLIQTLLLIRRIEFLHDGMRWFDIKRYGIKIYRRLINTSLNALELTDSMEYRDPRQAVQLPFEVRAAGLEANPGIDKSHTGDFSTWGGNGGAVEFGK</sequence>
<keyword evidence="4" id="KW-1185">Reference proteome</keyword>
<keyword evidence="1" id="KW-0732">Signal</keyword>
<dbReference type="Proteomes" id="UP001193734">
    <property type="component" value="Unassembled WGS sequence"/>
</dbReference>
<feature type="domain" description="SusD-like N-terminal" evidence="2">
    <location>
        <begin position="26"/>
        <end position="232"/>
    </location>
</feature>